<keyword evidence="2" id="KW-0472">Membrane</keyword>
<evidence type="ECO:0000313" key="4">
    <source>
        <dbReference type="Proteomes" id="UP001497392"/>
    </source>
</evidence>
<protein>
    <submittedName>
        <fullName evidence="3">G8378 protein</fullName>
    </submittedName>
</protein>
<feature type="transmembrane region" description="Helical" evidence="2">
    <location>
        <begin position="796"/>
        <end position="812"/>
    </location>
</feature>
<proteinExistence type="predicted"/>
<dbReference type="EMBL" id="CAXHTA020000012">
    <property type="protein sequence ID" value="CAL5225545.1"/>
    <property type="molecule type" value="Genomic_DNA"/>
</dbReference>
<comment type="caution">
    <text evidence="3">The sequence shown here is derived from an EMBL/GenBank/DDBJ whole genome shotgun (WGS) entry which is preliminary data.</text>
</comment>
<keyword evidence="2" id="KW-1133">Transmembrane helix</keyword>
<evidence type="ECO:0000313" key="3">
    <source>
        <dbReference type="EMBL" id="CAL5225545.1"/>
    </source>
</evidence>
<feature type="compositionally biased region" description="Basic and acidic residues" evidence="1">
    <location>
        <begin position="404"/>
        <end position="413"/>
    </location>
</feature>
<feature type="region of interest" description="Disordered" evidence="1">
    <location>
        <begin position="328"/>
        <end position="347"/>
    </location>
</feature>
<organism evidence="3 4">
    <name type="scientific">Coccomyxa viridis</name>
    <dbReference type="NCBI Taxonomy" id="1274662"/>
    <lineage>
        <taxon>Eukaryota</taxon>
        <taxon>Viridiplantae</taxon>
        <taxon>Chlorophyta</taxon>
        <taxon>core chlorophytes</taxon>
        <taxon>Trebouxiophyceae</taxon>
        <taxon>Trebouxiophyceae incertae sedis</taxon>
        <taxon>Coccomyxaceae</taxon>
        <taxon>Coccomyxa</taxon>
    </lineage>
</organism>
<name>A0ABP1G082_9CHLO</name>
<keyword evidence="4" id="KW-1185">Reference proteome</keyword>
<sequence length="891" mass="95834">MAAAIRSEAADSGESMELSITEEAALGLAHALFTGHPVAEPAAGALKRILRGVSAVRVSLVDKSGTYLLRFPIVEGGEVVTGSLKATAKCKEGTAAWTAFQTSRILSSQQLQDRCLEGSPLLVPITTRPGGFTCLDWTDLKHHYRNCNIVTVPIEAPEGVLGALTGAAGPEKPEQDLTSEMQALSKSLAHSLTFCKCKSDLQAAVALLQRVCPTEGSSAAEPGGSVSEATTNAQPLPDHAAARSEKEAQLLGAAALSPAASSCDSFSDAAEGFTEPADMRHYQPPRLAPTDKSAAEIAPAERYCQWIHHNVHGQEQHSLASLTKSDTPLQIASPRPGAGSPGEVYVPELAPRSSIDPRTAAEHSVASSAETAGVQASWRAASLESQQQQGLDQQPSPYYLGGARDSKQTDEVQRPQQRITAEDCCGRGAPCGQWADIWAAGAYGGDIRTLGIERPAQSMYPETLTMNMQGTGSEAVSVSGSEQISSYEPVWPRNRSSMSSEWAPSRTSLGSPRDWQEDDDGFSEQPNEDAQPLPQEPDGQHRFRLTCGEAGCRTAVWLRPEQLGLEPVDLRSVDLQNVNLQSVDLAPVSTEELRGQQAAQMGTAGWAAGQSSSQQAAGGWALQRRSPPSAPSLHDWSAPQRDPSAEVPFDFQDARTGSRRAPQQGQHGSTQPRRPLSLEQRWDLTFHDHHLESRFMERFNSSLLLADKTHCVILMLVMLIGIGCNLTADGRHEMLSWILASGFLALVAAAQLVFLQSSSAALECREQLASAERLVMPALTLFFCLSQASAQSQDLLLSYLSGWVSLAYLALARRLRLRAHLLLVMPELCMQATACMASLLGRQDPRSLEQALSSAQAAQVLAAVLVPTAAVYILEQQARWRFLLNEIKGRL</sequence>
<feature type="transmembrane region" description="Helical" evidence="2">
    <location>
        <begin position="819"/>
        <end position="840"/>
    </location>
</feature>
<keyword evidence="2" id="KW-0812">Transmembrane</keyword>
<feature type="compositionally biased region" description="Low complexity" evidence="1">
    <location>
        <begin position="604"/>
        <end position="621"/>
    </location>
</feature>
<feature type="region of interest" description="Disordered" evidence="1">
    <location>
        <begin position="491"/>
        <end position="542"/>
    </location>
</feature>
<feature type="transmembrane region" description="Helical" evidence="2">
    <location>
        <begin position="711"/>
        <end position="728"/>
    </location>
</feature>
<dbReference type="Proteomes" id="UP001497392">
    <property type="component" value="Unassembled WGS sequence"/>
</dbReference>
<feature type="region of interest" description="Disordered" evidence="1">
    <location>
        <begin position="596"/>
        <end position="648"/>
    </location>
</feature>
<feature type="compositionally biased region" description="Polar residues" evidence="1">
    <location>
        <begin position="494"/>
        <end position="510"/>
    </location>
</feature>
<feature type="transmembrane region" description="Helical" evidence="2">
    <location>
        <begin position="852"/>
        <end position="874"/>
    </location>
</feature>
<evidence type="ECO:0000256" key="1">
    <source>
        <dbReference type="SAM" id="MobiDB-lite"/>
    </source>
</evidence>
<feature type="region of interest" description="Disordered" evidence="1">
    <location>
        <begin position="379"/>
        <end position="415"/>
    </location>
</feature>
<reference evidence="3 4" key="1">
    <citation type="submission" date="2024-06" db="EMBL/GenBank/DDBJ databases">
        <authorList>
            <person name="Kraege A."/>
            <person name="Thomma B."/>
        </authorList>
    </citation>
    <scope>NUCLEOTIDE SEQUENCE [LARGE SCALE GENOMIC DNA]</scope>
</reference>
<feature type="compositionally biased region" description="Polar residues" evidence="1">
    <location>
        <begin position="661"/>
        <end position="672"/>
    </location>
</feature>
<evidence type="ECO:0000256" key="2">
    <source>
        <dbReference type="SAM" id="Phobius"/>
    </source>
</evidence>
<feature type="region of interest" description="Disordered" evidence="1">
    <location>
        <begin position="216"/>
        <end position="246"/>
    </location>
</feature>
<accession>A0ABP1G082</accession>
<gene>
    <name evidence="3" type="primary">g8378</name>
    <name evidence="3" type="ORF">VP750_LOCUS7204</name>
</gene>
<feature type="transmembrane region" description="Helical" evidence="2">
    <location>
        <begin position="734"/>
        <end position="754"/>
    </location>
</feature>
<feature type="region of interest" description="Disordered" evidence="1">
    <location>
        <begin position="655"/>
        <end position="674"/>
    </location>
</feature>